<dbReference type="Proteomes" id="UP001066276">
    <property type="component" value="Chromosome 8"/>
</dbReference>
<reference evidence="2" key="1">
    <citation type="journal article" date="2022" name="bioRxiv">
        <title>Sequencing and chromosome-scale assembly of the giantPleurodeles waltlgenome.</title>
        <authorList>
            <person name="Brown T."/>
            <person name="Elewa A."/>
            <person name="Iarovenko S."/>
            <person name="Subramanian E."/>
            <person name="Araus A.J."/>
            <person name="Petzold A."/>
            <person name="Susuki M."/>
            <person name="Suzuki K.-i.T."/>
            <person name="Hayashi T."/>
            <person name="Toyoda A."/>
            <person name="Oliveira C."/>
            <person name="Osipova E."/>
            <person name="Leigh N.D."/>
            <person name="Simon A."/>
            <person name="Yun M.H."/>
        </authorList>
    </citation>
    <scope>NUCLEOTIDE SEQUENCE</scope>
    <source>
        <strain evidence="2">20211129_DDA</strain>
        <tissue evidence="2">Liver</tissue>
    </source>
</reference>
<organism evidence="2 3">
    <name type="scientific">Pleurodeles waltl</name>
    <name type="common">Iberian ribbed newt</name>
    <dbReference type="NCBI Taxonomy" id="8319"/>
    <lineage>
        <taxon>Eukaryota</taxon>
        <taxon>Metazoa</taxon>
        <taxon>Chordata</taxon>
        <taxon>Craniata</taxon>
        <taxon>Vertebrata</taxon>
        <taxon>Euteleostomi</taxon>
        <taxon>Amphibia</taxon>
        <taxon>Batrachia</taxon>
        <taxon>Caudata</taxon>
        <taxon>Salamandroidea</taxon>
        <taxon>Salamandridae</taxon>
        <taxon>Pleurodelinae</taxon>
        <taxon>Pleurodeles</taxon>
    </lineage>
</organism>
<comment type="caution">
    <text evidence="2">The sequence shown here is derived from an EMBL/GenBank/DDBJ whole genome shotgun (WGS) entry which is preliminary data.</text>
</comment>
<dbReference type="AlphaFoldDB" id="A0AAV7P0G8"/>
<keyword evidence="1" id="KW-0472">Membrane</keyword>
<feature type="transmembrane region" description="Helical" evidence="1">
    <location>
        <begin position="47"/>
        <end position="67"/>
    </location>
</feature>
<gene>
    <name evidence="2" type="ORF">NDU88_008839</name>
</gene>
<proteinExistence type="predicted"/>
<evidence type="ECO:0000313" key="2">
    <source>
        <dbReference type="EMBL" id="KAJ1120677.1"/>
    </source>
</evidence>
<protein>
    <submittedName>
        <fullName evidence="2">Uncharacterized protein</fullName>
    </submittedName>
</protein>
<keyword evidence="1" id="KW-1133">Transmembrane helix</keyword>
<sequence>MPTTATEPKREDDDATRTPEEATVRIFFRCRWDEQERRSTQTGLVRLIVPGLLQVDIIIITSRLLVWEQKYNKEKKRERQPSQ</sequence>
<name>A0AAV7P0G8_PLEWA</name>
<evidence type="ECO:0000256" key="1">
    <source>
        <dbReference type="SAM" id="Phobius"/>
    </source>
</evidence>
<keyword evidence="1" id="KW-0812">Transmembrane</keyword>
<evidence type="ECO:0000313" key="3">
    <source>
        <dbReference type="Proteomes" id="UP001066276"/>
    </source>
</evidence>
<dbReference type="EMBL" id="JANPWB010000012">
    <property type="protein sequence ID" value="KAJ1120677.1"/>
    <property type="molecule type" value="Genomic_DNA"/>
</dbReference>
<keyword evidence="3" id="KW-1185">Reference proteome</keyword>
<accession>A0AAV7P0G8</accession>